<dbReference type="AlphaFoldDB" id="A0A0H5Q475"/>
<protein>
    <submittedName>
        <fullName evidence="2">Uncharacterized protein</fullName>
    </submittedName>
</protein>
<name>A0A0H5Q475_9ZZZZ</name>
<evidence type="ECO:0000256" key="1">
    <source>
        <dbReference type="SAM" id="MobiDB-lite"/>
    </source>
</evidence>
<organism evidence="2">
    <name type="scientific">uncultured prokaryote</name>
    <dbReference type="NCBI Taxonomy" id="198431"/>
    <lineage>
        <taxon>unclassified sequences</taxon>
        <taxon>environmental samples</taxon>
    </lineage>
</organism>
<proteinExistence type="predicted"/>
<accession>A0A0H5Q475</accession>
<geneLocation type="plasmid" evidence="2">
    <name>pRGFK1216</name>
</geneLocation>
<sequence>MKMMANQTQILIFDAYDMPPQPDYRQAKRAGRRQRREGAKQPHADPHPCAVVVGAQRLEGRCGLDQIALPVLPKLTRFACWAFVSAAPFGHSTDDHLDLVKSPGSLSL</sequence>
<reference evidence="2" key="2">
    <citation type="submission" date="2015-07" db="EMBL/GenBank/DDBJ databases">
        <title>Plasmids, circular viruses and viroids from rat gut.</title>
        <authorList>
            <person name="Jorgensen T.J."/>
            <person name="Hansen M.A."/>
            <person name="Xu Z."/>
            <person name="Tabak M.A."/>
            <person name="Sorensen S.J."/>
            <person name="Hansen L.H."/>
        </authorList>
    </citation>
    <scope>NUCLEOTIDE SEQUENCE</scope>
    <source>
        <plasmid evidence="2">pRGFK1216</plasmid>
    </source>
</reference>
<feature type="region of interest" description="Disordered" evidence="1">
    <location>
        <begin position="18"/>
        <end position="48"/>
    </location>
</feature>
<dbReference type="EMBL" id="LN853789">
    <property type="protein sequence ID" value="CRY96693.1"/>
    <property type="molecule type" value="Genomic_DNA"/>
</dbReference>
<evidence type="ECO:0000313" key="2">
    <source>
        <dbReference type="EMBL" id="CRY96693.1"/>
    </source>
</evidence>
<feature type="compositionally biased region" description="Basic and acidic residues" evidence="1">
    <location>
        <begin position="36"/>
        <end position="46"/>
    </location>
</feature>
<keyword evidence="2" id="KW-0614">Plasmid</keyword>
<reference evidence="2" key="1">
    <citation type="submission" date="2015-06" db="EMBL/GenBank/DDBJ databases">
        <authorList>
            <person name="Joergensen T."/>
        </authorList>
    </citation>
    <scope>NUCLEOTIDE SEQUENCE</scope>
    <source>
        <plasmid evidence="2">pRGFK1216</plasmid>
    </source>
</reference>